<feature type="domain" description="Partial AB-hydrolase lipase" evidence="6">
    <location>
        <begin position="480"/>
        <end position="540"/>
    </location>
</feature>
<dbReference type="EMBL" id="JADDUC010000052">
    <property type="protein sequence ID" value="KAG0121234.1"/>
    <property type="molecule type" value="Genomic_DNA"/>
</dbReference>
<evidence type="ECO:0000256" key="3">
    <source>
        <dbReference type="ARBA" id="ARBA00023098"/>
    </source>
</evidence>
<keyword evidence="2" id="KW-0442">Lipid degradation</keyword>
<dbReference type="Proteomes" id="UP000618051">
    <property type="component" value="Unassembled WGS sequence"/>
</dbReference>
<evidence type="ECO:0000259" key="6">
    <source>
        <dbReference type="Pfam" id="PF04083"/>
    </source>
</evidence>
<dbReference type="SUPFAM" id="SSF53474">
    <property type="entry name" value="alpha/beta-Hydrolases"/>
    <property type="match status" value="3"/>
</dbReference>
<keyword evidence="9" id="KW-1185">Reference proteome</keyword>
<dbReference type="FunFam" id="3.40.50.1820:FF:000012">
    <property type="entry name" value="Lipase"/>
    <property type="match status" value="3"/>
</dbReference>
<reference evidence="8" key="3">
    <citation type="submission" date="2022-01" db="EMBL/GenBank/DDBJ databases">
        <authorList>
            <person name="Rubenstein D.R."/>
        </authorList>
    </citation>
    <scope>NUCLEOTIDE SEQUENCE</scope>
    <source>
        <strain evidence="8">SS15</strain>
        <tissue evidence="8">Liver</tissue>
    </source>
</reference>
<reference evidence="8 9" key="2">
    <citation type="journal article" date="2021" name="J. Hered.">
        <title>Feather Gene Expression Elucidates the Developmental Basis of Plumage Iridescence in African Starlings.</title>
        <authorList>
            <person name="Rubenstein D.R."/>
            <person name="Corvelo A."/>
            <person name="MacManes M.D."/>
            <person name="Maia R."/>
            <person name="Narzisi G."/>
            <person name="Rousaki A."/>
            <person name="Vandenabeele P."/>
            <person name="Shawkey M.D."/>
            <person name="Solomon J."/>
        </authorList>
    </citation>
    <scope>NUCLEOTIDE SEQUENCE [LARGE SCALE GENOMIC DNA]</scope>
    <source>
        <strain evidence="8">SS15</strain>
    </source>
</reference>
<reference evidence="7" key="1">
    <citation type="submission" date="2020-10" db="EMBL/GenBank/DDBJ databases">
        <title>Feather gene expression reveals the developmental basis of iridescence in African starlings.</title>
        <authorList>
            <person name="Rubenstein D.R."/>
        </authorList>
    </citation>
    <scope>NUCLEOTIDE SEQUENCE</scope>
    <source>
        <strain evidence="7">SS15</strain>
        <tissue evidence="7">Liver</tissue>
    </source>
</reference>
<accession>A0A835TYU0</accession>
<dbReference type="PANTHER" id="PTHR11005">
    <property type="entry name" value="LYSOSOMAL ACID LIPASE-RELATED"/>
    <property type="match status" value="1"/>
</dbReference>
<feature type="non-terminal residue" evidence="7">
    <location>
        <position position="1468"/>
    </location>
</feature>
<name>A0A835TYU0_9PASS</name>
<gene>
    <name evidence="8" type="ORF">IHE44_0001636</name>
    <name evidence="7" type="ORF">IHE44_011407</name>
</gene>
<dbReference type="EMBL" id="JADDUC020000010">
    <property type="protein sequence ID" value="KAI1236349.1"/>
    <property type="molecule type" value="Genomic_DNA"/>
</dbReference>
<sequence length="1468" mass="165320">ERNNHETPLQRDLPASRPFRKCFQSKEVILIIKKTWISFGMPQLLSQTHDFGHKNELITYKGYPSEEYEVMTEDGYIITINRIPYGTQNQGSPASRPAVFLQHGLLGDASNWVTNQPNNSLGFLLADAGFDVWMGNSRGNRWSRKHEKYSIDQDEFWAFSFDEMAKFDLPAAINFILEKTGQEKLYYIGYSQGTTIAFIAFSTMPELAQKIKLYFALAPVAAIKYAKSPATKLLYLPEKMLRRMFGNREFLPQTECLTRIIAPVCSHRAFARLCRSVFFNLGGCNLKNIDVNRINVYIAQTSAGTSVQNIVHWSQEARSGKFQAYDWGSSKKNMEKYQQTTPPLYNIEEMTVPTAVWTGGQDQLADPKDAAILLSKIKKLSYHKKIPEWAHLDFIWGLDAPLHVYNEIIDLMQKFLPVNQSAGGDGPATVAEGRSKAVKAEGLALPSQHIPLLSLHCSSWLGSRAGQFYIDKLSFGFPQSEIIRYHGFPSEEYEVTTEDGYILAVYRIPAGRNDRNTGQRPAVFLQHAFLGDATHWISNLPNNSLGFILADAGYDVWLGNSRGNTWSLKHKTLKPCQKEFWQFSFDEMGKYDIPAELNFIMNKTGQKDIYYIGHSEGTTAGFIAFYTYPELAKRVKVFFALGPVTACLHATSPLIKITNLPEPLLRLVLGCKGAAHQIEFLKGPVTQLCTSLDKFCAHVLCYIAGGSVKNINTLAHTDQFQAYDYGSKENMKKYNQTAPPVYKIEEIKTPTAVWSGGQDTFADPIDMARLLPRITNLIYHENFPTWGHLDFIWGLDATEKMTSAVVKGGLSDENLDGLTYLFALHLVPINNIRQCIISPICHHKVMQVQASGSESTGDRSGAAAGGASKAVKTESEIIRYHGFPSEEYEVTTEDGYILAVYRIPAGRNSQNTGKKPAVLLHHGLLSDSIQWISNLPNNSLGFILADAGYDVWLGNSRGNTWSLKHKTLKPCQKEFWQFRYSVEKEFPRKATFRQNFDEIGKYDIPAELNFIMNKTGQKDIYYIGHSEGTTAGFIAFSTYPDLSQKIKASFALAPVATITHASSLMVMIAHLPQWLTRLLFGSKGFLHYNDLIKGSVTQFCACQGKVCGSIFCHLFGGRMQNMNTSRTDSYSGHYPVGTSVKNIIHWQQILHADQLQAYDYGCKENMKKYNQTAPPVYKIEEIKIPTAVWSGGQDTFADPKDMARLLPRITNLIYHENFPTWGHQDFLWGLDATEKINPRDFYLAADYWFRVNFAEDESSTILIVFPPYSSPHFTNSSKEDPKDFHFFWRPLQSKPQSGSSCLHHIIYKSQCPEHPRELTTHLAHLQKAAGQTQHWHNKHCTQYRQGLRSEGKGNRTHNSSLGEEEERGSLRASLHLCSHSYFCSTSQHSEKQPPRAAPGHQVQTFLEHLPMLYKKNQPQTHPAGVTGKYSATSTKSGTSRPRCQAARTASHTMKGGKENDITVFGGAE</sequence>
<dbReference type="Pfam" id="PF00561">
    <property type="entry name" value="Abhydrolase_1"/>
    <property type="match status" value="2"/>
</dbReference>
<feature type="domain" description="AB hydrolase-1" evidence="5">
    <location>
        <begin position="97"/>
        <end position="397"/>
    </location>
</feature>
<keyword evidence="3" id="KW-0443">Lipid metabolism</keyword>
<evidence type="ECO:0000256" key="1">
    <source>
        <dbReference type="ARBA" id="ARBA00010701"/>
    </source>
</evidence>
<dbReference type="InterPro" id="IPR000073">
    <property type="entry name" value="AB_hydrolase_1"/>
</dbReference>
<dbReference type="OrthoDB" id="9974421at2759"/>
<evidence type="ECO:0000313" key="7">
    <source>
        <dbReference type="EMBL" id="KAG0121234.1"/>
    </source>
</evidence>
<dbReference type="Pfam" id="PF04083">
    <property type="entry name" value="Abhydro_lipase"/>
    <property type="match status" value="1"/>
</dbReference>
<comment type="similarity">
    <text evidence="1">Belongs to the AB hydrolase superfamily. Lipase family.</text>
</comment>
<proteinExistence type="inferred from homology"/>
<dbReference type="InterPro" id="IPR029058">
    <property type="entry name" value="AB_hydrolase_fold"/>
</dbReference>
<evidence type="ECO:0000259" key="5">
    <source>
        <dbReference type="Pfam" id="PF00561"/>
    </source>
</evidence>
<evidence type="ECO:0000313" key="9">
    <source>
        <dbReference type="Proteomes" id="UP000618051"/>
    </source>
</evidence>
<feature type="region of interest" description="Disordered" evidence="4">
    <location>
        <begin position="1344"/>
        <end position="1367"/>
    </location>
</feature>
<evidence type="ECO:0000313" key="8">
    <source>
        <dbReference type="EMBL" id="KAI1236349.1"/>
    </source>
</evidence>
<protein>
    <submittedName>
        <fullName evidence="7">Lipase member M</fullName>
    </submittedName>
</protein>
<comment type="caution">
    <text evidence="7">The sequence shown here is derived from an EMBL/GenBank/DDBJ whole genome shotgun (WGS) entry which is preliminary data.</text>
</comment>
<dbReference type="InterPro" id="IPR006693">
    <property type="entry name" value="AB_hydrolase_lipase"/>
</dbReference>
<feature type="region of interest" description="Disordered" evidence="4">
    <location>
        <begin position="1416"/>
        <end position="1468"/>
    </location>
</feature>
<feature type="compositionally biased region" description="Polar residues" evidence="4">
    <location>
        <begin position="1429"/>
        <end position="1451"/>
    </location>
</feature>
<feature type="domain" description="AB hydrolase-1" evidence="5">
    <location>
        <begin position="916"/>
        <end position="1229"/>
    </location>
</feature>
<evidence type="ECO:0000256" key="2">
    <source>
        <dbReference type="ARBA" id="ARBA00022963"/>
    </source>
</evidence>
<organism evidence="7">
    <name type="scientific">Lamprotornis superbus</name>
    <dbReference type="NCBI Taxonomy" id="245042"/>
    <lineage>
        <taxon>Eukaryota</taxon>
        <taxon>Metazoa</taxon>
        <taxon>Chordata</taxon>
        <taxon>Craniata</taxon>
        <taxon>Vertebrata</taxon>
        <taxon>Euteleostomi</taxon>
        <taxon>Archelosauria</taxon>
        <taxon>Archosauria</taxon>
        <taxon>Dinosauria</taxon>
        <taxon>Saurischia</taxon>
        <taxon>Theropoda</taxon>
        <taxon>Coelurosauria</taxon>
        <taxon>Aves</taxon>
        <taxon>Neognathae</taxon>
        <taxon>Neoaves</taxon>
        <taxon>Telluraves</taxon>
        <taxon>Australaves</taxon>
        <taxon>Passeriformes</taxon>
        <taxon>Sturnidae</taxon>
        <taxon>Lamprotornis</taxon>
    </lineage>
</organism>
<dbReference type="GO" id="GO:0016042">
    <property type="term" value="P:lipid catabolic process"/>
    <property type="evidence" value="ECO:0007669"/>
    <property type="project" value="UniProtKB-KW"/>
</dbReference>
<dbReference type="Gene3D" id="3.40.50.1820">
    <property type="entry name" value="alpha/beta hydrolase"/>
    <property type="match status" value="3"/>
</dbReference>
<evidence type="ECO:0000256" key="4">
    <source>
        <dbReference type="SAM" id="MobiDB-lite"/>
    </source>
</evidence>